<dbReference type="Pfam" id="PF09291">
    <property type="entry name" value="DUF1968"/>
    <property type="match status" value="1"/>
</dbReference>
<organism evidence="3 4">
    <name type="scientific">Phrynocephalus forsythii</name>
    <dbReference type="NCBI Taxonomy" id="171643"/>
    <lineage>
        <taxon>Eukaryota</taxon>
        <taxon>Metazoa</taxon>
        <taxon>Chordata</taxon>
        <taxon>Craniata</taxon>
        <taxon>Vertebrata</taxon>
        <taxon>Euteleostomi</taxon>
        <taxon>Lepidosauria</taxon>
        <taxon>Squamata</taxon>
        <taxon>Bifurcata</taxon>
        <taxon>Unidentata</taxon>
        <taxon>Episquamata</taxon>
        <taxon>Toxicofera</taxon>
        <taxon>Iguania</taxon>
        <taxon>Acrodonta</taxon>
        <taxon>Agamidae</taxon>
        <taxon>Agaminae</taxon>
        <taxon>Phrynocephalus</taxon>
    </lineage>
</organism>
<reference evidence="3" key="1">
    <citation type="journal article" date="2023" name="DNA Res.">
        <title>Chromosome-level genome assembly of Phrynocephalus forsythii using third-generation DNA sequencing and Hi-C analysis.</title>
        <authorList>
            <person name="Qi Y."/>
            <person name="Zhao W."/>
            <person name="Zhao Y."/>
            <person name="Niu C."/>
            <person name="Cao S."/>
            <person name="Zhang Y."/>
        </authorList>
    </citation>
    <scope>NUCLEOTIDE SEQUENCE</scope>
    <source>
        <tissue evidence="3">Muscle</tissue>
    </source>
</reference>
<evidence type="ECO:0000313" key="3">
    <source>
        <dbReference type="EMBL" id="KAJ7313099.1"/>
    </source>
</evidence>
<keyword evidence="1" id="KW-0472">Membrane</keyword>
<keyword evidence="1" id="KW-0812">Transmembrane</keyword>
<accession>A0A9Q0XFT8</accession>
<dbReference type="Proteomes" id="UP001142489">
    <property type="component" value="Unassembled WGS sequence"/>
</dbReference>
<dbReference type="InterPro" id="IPR015370">
    <property type="entry name" value="TCR_alpha_C"/>
</dbReference>
<sequence length="223" mass="25217">MPKHKETTDAPDAQERTAACLFTDYSPNPLKVGINEESMEKINGSVVVVTEDDDDQKGTPSYGIVLWGNNENLDCTAHDKDNNVFRTNPEDPGICSEDDGTTTFETDERLNLLSLSVLGLRIIFFKGIAFNVLLTFHVYSRRGLCVKKLLISQSDHNHSFSFCFFQFGNETENKEHIQETVEYISQLAPVPSSYNLTANMEKDIDVLLDQNTQHLVHFTHQLE</sequence>
<evidence type="ECO:0000256" key="1">
    <source>
        <dbReference type="SAM" id="Phobius"/>
    </source>
</evidence>
<name>A0A9Q0XFT8_9SAUR</name>
<evidence type="ECO:0000313" key="4">
    <source>
        <dbReference type="Proteomes" id="UP001142489"/>
    </source>
</evidence>
<dbReference type="InterPro" id="IPR013783">
    <property type="entry name" value="Ig-like_fold"/>
</dbReference>
<comment type="caution">
    <text evidence="3">The sequence shown here is derived from an EMBL/GenBank/DDBJ whole genome shotgun (WGS) entry which is preliminary data.</text>
</comment>
<keyword evidence="4" id="KW-1185">Reference proteome</keyword>
<proteinExistence type="predicted"/>
<dbReference type="Gene3D" id="2.60.40.10">
    <property type="entry name" value="Immunoglobulins"/>
    <property type="match status" value="1"/>
</dbReference>
<keyword evidence="1" id="KW-1133">Transmembrane helix</keyword>
<dbReference type="AlphaFoldDB" id="A0A9Q0XFT8"/>
<dbReference type="EMBL" id="JAPFRF010000012">
    <property type="protein sequence ID" value="KAJ7313099.1"/>
    <property type="molecule type" value="Genomic_DNA"/>
</dbReference>
<protein>
    <recommendedName>
        <fullName evidence="2">T-cell receptor alpha chain constant domain-containing protein</fullName>
    </recommendedName>
</protein>
<feature type="transmembrane region" description="Helical" evidence="1">
    <location>
        <begin position="118"/>
        <end position="139"/>
    </location>
</feature>
<dbReference type="OrthoDB" id="8947657at2759"/>
<gene>
    <name evidence="3" type="ORF">JRQ81_004368</name>
</gene>
<evidence type="ECO:0000259" key="2">
    <source>
        <dbReference type="Pfam" id="PF09291"/>
    </source>
</evidence>
<feature type="domain" description="T-cell receptor alpha chain constant" evidence="2">
    <location>
        <begin position="15"/>
        <end position="85"/>
    </location>
</feature>